<reference evidence="1 2" key="1">
    <citation type="submission" date="2018-07" db="EMBL/GenBank/DDBJ databases">
        <title>Genomic Encyclopedia of Type Strains, Phase IV (KMG-IV): sequencing the most valuable type-strain genomes for metagenomic binning, comparative biology and taxonomic classification.</title>
        <authorList>
            <person name="Goeker M."/>
        </authorList>
    </citation>
    <scope>NUCLEOTIDE SEQUENCE [LARGE SCALE GENOMIC DNA]</scope>
    <source>
        <strain evidence="1 2">DSM 21634</strain>
    </source>
</reference>
<organism evidence="1 2">
    <name type="scientific">Pseudorhodoferax soli</name>
    <dbReference type="NCBI Taxonomy" id="545864"/>
    <lineage>
        <taxon>Bacteria</taxon>
        <taxon>Pseudomonadati</taxon>
        <taxon>Pseudomonadota</taxon>
        <taxon>Betaproteobacteria</taxon>
        <taxon>Burkholderiales</taxon>
        <taxon>Comamonadaceae</taxon>
    </lineage>
</organism>
<sequence>MGGSVGQRFGYRCQMQMPRQLLGRHECQDLAQSFAIAFMRRFSSVDT</sequence>
<evidence type="ECO:0000313" key="2">
    <source>
        <dbReference type="Proteomes" id="UP000252884"/>
    </source>
</evidence>
<dbReference type="AlphaFoldDB" id="A0A368XGF7"/>
<comment type="caution">
    <text evidence="1">The sequence shown here is derived from an EMBL/GenBank/DDBJ whole genome shotgun (WGS) entry which is preliminary data.</text>
</comment>
<protein>
    <submittedName>
        <fullName evidence="1">Uncharacterized protein</fullName>
    </submittedName>
</protein>
<accession>A0A368XGF7</accession>
<gene>
    <name evidence="1" type="ORF">DES41_111234</name>
</gene>
<keyword evidence="2" id="KW-1185">Reference proteome</keyword>
<dbReference type="Proteomes" id="UP000252884">
    <property type="component" value="Unassembled WGS sequence"/>
</dbReference>
<name>A0A368XGF7_9BURK</name>
<proteinExistence type="predicted"/>
<dbReference type="EMBL" id="QPJK01000011">
    <property type="protein sequence ID" value="RCW66276.1"/>
    <property type="molecule type" value="Genomic_DNA"/>
</dbReference>
<evidence type="ECO:0000313" key="1">
    <source>
        <dbReference type="EMBL" id="RCW66276.1"/>
    </source>
</evidence>